<dbReference type="AlphaFoldDB" id="A0A1H9YL64"/>
<keyword evidence="4" id="KW-0472">Membrane</keyword>
<name>A0A1H9YL64_9PSED</name>
<protein>
    <submittedName>
        <fullName evidence="5">Uncharacterized protein</fullName>
    </submittedName>
</protein>
<dbReference type="InterPro" id="IPR050321">
    <property type="entry name" value="Glycosyltr_2/OpgH_subfam"/>
</dbReference>
<dbReference type="EMBL" id="FOHW01000001">
    <property type="protein sequence ID" value="SES69803.1"/>
    <property type="molecule type" value="Genomic_DNA"/>
</dbReference>
<gene>
    <name evidence="5" type="ORF">SAMN05216197_101310</name>
</gene>
<keyword evidence="4" id="KW-1133">Transmembrane helix</keyword>
<organism evidence="5 6">
    <name type="scientific">Pseudomonas graminis</name>
    <dbReference type="NCBI Taxonomy" id="158627"/>
    <lineage>
        <taxon>Bacteria</taxon>
        <taxon>Pseudomonadati</taxon>
        <taxon>Pseudomonadota</taxon>
        <taxon>Gammaproteobacteria</taxon>
        <taxon>Pseudomonadales</taxon>
        <taxon>Pseudomonadaceae</taxon>
        <taxon>Pseudomonas</taxon>
    </lineage>
</organism>
<sequence length="408" mass="45859">MGHERKRGKLTDLNAWLRGEGDNRFTTIVGDTSVLKDVRYVLTLDTDTLLPCEVARQCVAAMMHPLNRPVFDADRECVISGYALLQPQVGISLTSTPRSIYSRLFGSGGGVDPYTRAVSDIYQDLFKQGSFIGKGIYDVDAFTCALEGRLPDNQVLSHDLIEGCYARSGLLSDVQLYEQYPSRYSVDVKRRHRWIRGDWQLIHWILPWTLNTRGERARNRLDVMARWKILDNLRRSLEPAAVLLMLAWGWFASSEPLAWTLAVVGLLVMQPLLRTLTDGLQPPLNVPYRQYLAALCRSLGKDLAQIAASVAWLPLEMYYSVGAIARSLWRILFSRRLLLQWQPSREVERNTQNPLPGLYREMWIGPLLALCGLAALMSDPLALVVRIQCGGSQPAAPAAVEYAKAADD</sequence>
<dbReference type="PANTHER" id="PTHR43867:SF2">
    <property type="entry name" value="CELLULOSE SYNTHASE CATALYTIC SUBUNIT A [UDP-FORMING]"/>
    <property type="match status" value="1"/>
</dbReference>
<evidence type="ECO:0000256" key="1">
    <source>
        <dbReference type="ARBA" id="ARBA00004141"/>
    </source>
</evidence>
<dbReference type="GO" id="GO:0016758">
    <property type="term" value="F:hexosyltransferase activity"/>
    <property type="evidence" value="ECO:0007669"/>
    <property type="project" value="TreeGrafter"/>
</dbReference>
<keyword evidence="2" id="KW-0328">Glycosyltransferase</keyword>
<evidence type="ECO:0000313" key="5">
    <source>
        <dbReference type="EMBL" id="SES69803.1"/>
    </source>
</evidence>
<dbReference type="PANTHER" id="PTHR43867">
    <property type="entry name" value="CELLULOSE SYNTHASE CATALYTIC SUBUNIT A [UDP-FORMING]"/>
    <property type="match status" value="1"/>
</dbReference>
<accession>A0A1H9YL64</accession>
<dbReference type="RefSeq" id="WP_074883647.1">
    <property type="nucleotide sequence ID" value="NZ_FOHW01000001.1"/>
</dbReference>
<evidence type="ECO:0000313" key="6">
    <source>
        <dbReference type="Proteomes" id="UP000182332"/>
    </source>
</evidence>
<dbReference type="Proteomes" id="UP000182332">
    <property type="component" value="Unassembled WGS sequence"/>
</dbReference>
<keyword evidence="4" id="KW-0812">Transmembrane</keyword>
<keyword evidence="3" id="KW-0808">Transferase</keyword>
<reference evidence="5 6" key="1">
    <citation type="submission" date="2016-10" db="EMBL/GenBank/DDBJ databases">
        <authorList>
            <person name="de Groot N.N."/>
        </authorList>
    </citation>
    <scope>NUCLEOTIDE SEQUENCE [LARGE SCALE GENOMIC DNA]</scope>
    <source>
        <strain evidence="5 6">DSM 11363</strain>
    </source>
</reference>
<evidence type="ECO:0000256" key="3">
    <source>
        <dbReference type="ARBA" id="ARBA00022679"/>
    </source>
</evidence>
<comment type="subcellular location">
    <subcellularLocation>
        <location evidence="1">Membrane</location>
        <topology evidence="1">Multi-pass membrane protein</topology>
    </subcellularLocation>
</comment>
<proteinExistence type="predicted"/>
<dbReference type="GO" id="GO:0005886">
    <property type="term" value="C:plasma membrane"/>
    <property type="evidence" value="ECO:0007669"/>
    <property type="project" value="TreeGrafter"/>
</dbReference>
<evidence type="ECO:0000256" key="4">
    <source>
        <dbReference type="ARBA" id="ARBA00022989"/>
    </source>
</evidence>
<evidence type="ECO:0000256" key="2">
    <source>
        <dbReference type="ARBA" id="ARBA00022676"/>
    </source>
</evidence>